<dbReference type="PROSITE" id="PS50970">
    <property type="entry name" value="HCY"/>
    <property type="match status" value="1"/>
</dbReference>
<dbReference type="SUPFAM" id="SSF82282">
    <property type="entry name" value="Homocysteine S-methyltransferase"/>
    <property type="match status" value="1"/>
</dbReference>
<dbReference type="Pfam" id="PF02574">
    <property type="entry name" value="S-methyl_trans"/>
    <property type="match status" value="1"/>
</dbReference>
<organism evidence="6 7">
    <name type="scientific">Pseudomonas fluorescens</name>
    <dbReference type="NCBI Taxonomy" id="294"/>
    <lineage>
        <taxon>Bacteria</taxon>
        <taxon>Pseudomonadati</taxon>
        <taxon>Pseudomonadota</taxon>
        <taxon>Gammaproteobacteria</taxon>
        <taxon>Pseudomonadales</taxon>
        <taxon>Pseudomonadaceae</taxon>
        <taxon>Pseudomonas</taxon>
    </lineage>
</organism>
<feature type="binding site" evidence="3 4">
    <location>
        <position position="206"/>
    </location>
    <ligand>
        <name>Zn(2+)</name>
        <dbReference type="ChEBI" id="CHEBI:29105"/>
    </ligand>
</feature>
<dbReference type="EMBL" id="CABVHU010000010">
    <property type="protein sequence ID" value="VVO16421.1"/>
    <property type="molecule type" value="Genomic_DNA"/>
</dbReference>
<dbReference type="OrthoDB" id="9803687at2"/>
<accession>A0A5E7DJE2</accession>
<dbReference type="InterPro" id="IPR017226">
    <property type="entry name" value="BHMT-like"/>
</dbReference>
<comment type="cofactor">
    <cofactor evidence="3">
        <name>Zn(2+)</name>
        <dbReference type="ChEBI" id="CHEBI:29105"/>
    </cofactor>
    <text evidence="3">Binds 1 zinc ion per subunit.</text>
</comment>
<reference evidence="6 7" key="1">
    <citation type="submission" date="2019-09" db="EMBL/GenBank/DDBJ databases">
        <authorList>
            <person name="Chandra G."/>
            <person name="Truman W A."/>
        </authorList>
    </citation>
    <scope>NUCLEOTIDE SEQUENCE [LARGE SCALE GENOMIC DNA]</scope>
    <source>
        <strain evidence="6">PS833</strain>
    </source>
</reference>
<keyword evidence="2 4" id="KW-0808">Transferase</keyword>
<evidence type="ECO:0000256" key="3">
    <source>
        <dbReference type="PIRSR" id="PIRSR037505-2"/>
    </source>
</evidence>
<feature type="domain" description="Hcy-binding" evidence="5">
    <location>
        <begin position="1"/>
        <end position="297"/>
    </location>
</feature>
<dbReference type="Proteomes" id="UP000409037">
    <property type="component" value="Unassembled WGS sequence"/>
</dbReference>
<dbReference type="GO" id="GO:0032259">
    <property type="term" value="P:methylation"/>
    <property type="evidence" value="ECO:0007669"/>
    <property type="project" value="UniProtKB-KW"/>
</dbReference>
<dbReference type="InterPro" id="IPR036589">
    <property type="entry name" value="HCY_dom_sf"/>
</dbReference>
<evidence type="ECO:0000259" key="5">
    <source>
        <dbReference type="PROSITE" id="PS50970"/>
    </source>
</evidence>
<dbReference type="GO" id="GO:0008168">
    <property type="term" value="F:methyltransferase activity"/>
    <property type="evidence" value="ECO:0007669"/>
    <property type="project" value="UniProtKB-UniRule"/>
</dbReference>
<dbReference type="GO" id="GO:0008270">
    <property type="term" value="F:zinc ion binding"/>
    <property type="evidence" value="ECO:0007669"/>
    <property type="project" value="InterPro"/>
</dbReference>
<evidence type="ECO:0000313" key="6">
    <source>
        <dbReference type="EMBL" id="VVO16421.1"/>
    </source>
</evidence>
<dbReference type="PANTHER" id="PTHR11103:SF18">
    <property type="entry name" value="SLR1189 PROTEIN"/>
    <property type="match status" value="1"/>
</dbReference>
<feature type="binding site" evidence="3 4">
    <location>
        <position position="283"/>
    </location>
    <ligand>
        <name>Zn(2+)</name>
        <dbReference type="ChEBI" id="CHEBI:29105"/>
    </ligand>
</feature>
<sequence length="306" mass="33004">MSQASLRLLDGGMGRELQRIGAPFRQPEWSALALIEAPQFVLQAHRAFIDAGARIITTNSYAVVPFHIGDERFAEQGRSLAERAGHLARQAASDSVEPVTVAGSLPPALGSYRPDLFDHQRSVDIHRVLIAGLQEHVDLWLAETQSSTDEVRAVVEALGQDSKPLWVSFTLLDDLGEPPRLRSSEPVADAVRVAVELGASAVLFNCSQPEVMAAALAEARSVIQSLAQTIELGVYANAFPPVSTEAKANSTLLQIRRDLGPEAYLHWSRSWVAAGASIVGGCCGIGPEHIAQLRRHLLPHREVAGI</sequence>
<feature type="binding site" evidence="3 4">
    <location>
        <position position="282"/>
    </location>
    <ligand>
        <name>Zn(2+)</name>
        <dbReference type="ChEBI" id="CHEBI:29105"/>
    </ligand>
</feature>
<dbReference type="RefSeq" id="WP_150799264.1">
    <property type="nucleotide sequence ID" value="NZ_CABVHU010000010.1"/>
</dbReference>
<keyword evidence="3 4" id="KW-0862">Zinc</keyword>
<dbReference type="Gene3D" id="3.20.20.330">
    <property type="entry name" value="Homocysteine-binding-like domain"/>
    <property type="match status" value="1"/>
</dbReference>
<keyword evidence="1 4" id="KW-0489">Methyltransferase</keyword>
<dbReference type="PANTHER" id="PTHR11103">
    <property type="entry name" value="SLR1189 PROTEIN"/>
    <property type="match status" value="1"/>
</dbReference>
<dbReference type="PIRSF" id="PIRSF037505">
    <property type="entry name" value="Betaine_HMT"/>
    <property type="match status" value="1"/>
</dbReference>
<dbReference type="InterPro" id="IPR003726">
    <property type="entry name" value="HCY_dom"/>
</dbReference>
<name>A0A5E7DJE2_PSEFL</name>
<evidence type="ECO:0000313" key="7">
    <source>
        <dbReference type="Proteomes" id="UP000409037"/>
    </source>
</evidence>
<gene>
    <name evidence="6" type="primary">yitJ</name>
    <name evidence="6" type="ORF">PS833_03844</name>
</gene>
<evidence type="ECO:0000256" key="4">
    <source>
        <dbReference type="PROSITE-ProRule" id="PRU00333"/>
    </source>
</evidence>
<dbReference type="GO" id="GO:0009086">
    <property type="term" value="P:methionine biosynthetic process"/>
    <property type="evidence" value="ECO:0007669"/>
    <property type="project" value="InterPro"/>
</dbReference>
<keyword evidence="3 4" id="KW-0479">Metal-binding</keyword>
<dbReference type="AlphaFoldDB" id="A0A5E7DJE2"/>
<protein>
    <submittedName>
        <fullName evidence="6">Bifunctional homocysteine S-methyltransferase/5,10-methylenetetrahydrofolate reductase</fullName>
    </submittedName>
</protein>
<evidence type="ECO:0000256" key="2">
    <source>
        <dbReference type="ARBA" id="ARBA00022679"/>
    </source>
</evidence>
<proteinExistence type="predicted"/>
<evidence type="ECO:0000256" key="1">
    <source>
        <dbReference type="ARBA" id="ARBA00022603"/>
    </source>
</evidence>